<dbReference type="InterPro" id="IPR005899">
    <property type="entry name" value="Na_pump_deCOase"/>
</dbReference>
<dbReference type="OrthoDB" id="1954652at2"/>
<proteinExistence type="predicted"/>
<evidence type="ECO:0000256" key="6">
    <source>
        <dbReference type="SAM" id="Phobius"/>
    </source>
</evidence>
<accession>A8MLT6</accession>
<comment type="subcellular location">
    <subcellularLocation>
        <location evidence="1">Cell membrane</location>
    </subcellularLocation>
</comment>
<keyword evidence="5 6" id="KW-0472">Membrane</keyword>
<evidence type="ECO:0000313" key="8">
    <source>
        <dbReference type="Proteomes" id="UP000000269"/>
    </source>
</evidence>
<evidence type="ECO:0000313" key="7">
    <source>
        <dbReference type="EMBL" id="ABW18003.1"/>
    </source>
</evidence>
<dbReference type="STRING" id="350688.Clos_0441"/>
<evidence type="ECO:0000256" key="1">
    <source>
        <dbReference type="ARBA" id="ARBA00004236"/>
    </source>
</evidence>
<evidence type="ECO:0000256" key="2">
    <source>
        <dbReference type="ARBA" id="ARBA00022475"/>
    </source>
</evidence>
<dbReference type="EMBL" id="CP000853">
    <property type="protein sequence ID" value="ABW18003.1"/>
    <property type="molecule type" value="Genomic_DNA"/>
</dbReference>
<name>A8MLT6_ALKOO</name>
<keyword evidence="2" id="KW-1003">Cell membrane</keyword>
<evidence type="ECO:0000256" key="4">
    <source>
        <dbReference type="ARBA" id="ARBA00022989"/>
    </source>
</evidence>
<evidence type="ECO:0000256" key="3">
    <source>
        <dbReference type="ARBA" id="ARBA00022692"/>
    </source>
</evidence>
<dbReference type="HOGENOM" id="CLU_156431_0_0_9"/>
<dbReference type="Pfam" id="PF04277">
    <property type="entry name" value="OAD_gamma"/>
    <property type="match status" value="1"/>
</dbReference>
<dbReference type="GO" id="GO:0015081">
    <property type="term" value="F:sodium ion transmembrane transporter activity"/>
    <property type="evidence" value="ECO:0007669"/>
    <property type="project" value="InterPro"/>
</dbReference>
<sequence length="130" mass="14271">MNLLETMKTSMDGLTFGERFLGSLQVTLLGMGIVFISLAVLYFSIVFMNFVINGGKNAKPNPVKPIVVEETPEEEVVVDDTELIAVITAAIAASLQTTTSNIVVRNITRVHDTTPSWARIGRVEQINSRF</sequence>
<dbReference type="KEGG" id="aoe:Clos_0441"/>
<dbReference type="AlphaFoldDB" id="A8MLT6"/>
<gene>
    <name evidence="7" type="ordered locus">Clos_0441</name>
</gene>
<keyword evidence="3 6" id="KW-0812">Transmembrane</keyword>
<dbReference type="NCBIfam" id="TIGR01195">
    <property type="entry name" value="oadG_fam"/>
    <property type="match status" value="1"/>
</dbReference>
<evidence type="ECO:0000256" key="5">
    <source>
        <dbReference type="ARBA" id="ARBA00023136"/>
    </source>
</evidence>
<dbReference type="GO" id="GO:0036376">
    <property type="term" value="P:sodium ion export across plasma membrane"/>
    <property type="evidence" value="ECO:0007669"/>
    <property type="project" value="InterPro"/>
</dbReference>
<dbReference type="Proteomes" id="UP000000269">
    <property type="component" value="Chromosome"/>
</dbReference>
<feature type="transmembrane region" description="Helical" evidence="6">
    <location>
        <begin position="20"/>
        <end position="52"/>
    </location>
</feature>
<reference evidence="8" key="1">
    <citation type="submission" date="2007-10" db="EMBL/GenBank/DDBJ databases">
        <title>Complete genome of Alkaliphilus oremlandii OhILAs.</title>
        <authorList>
            <person name="Copeland A."/>
            <person name="Lucas S."/>
            <person name="Lapidus A."/>
            <person name="Barry K."/>
            <person name="Detter J.C."/>
            <person name="Glavina del Rio T."/>
            <person name="Hammon N."/>
            <person name="Israni S."/>
            <person name="Dalin E."/>
            <person name="Tice H."/>
            <person name="Pitluck S."/>
            <person name="Chain P."/>
            <person name="Malfatti S."/>
            <person name="Shin M."/>
            <person name="Vergez L."/>
            <person name="Schmutz J."/>
            <person name="Larimer F."/>
            <person name="Land M."/>
            <person name="Hauser L."/>
            <person name="Kyrpides N."/>
            <person name="Mikhailova N."/>
            <person name="Stolz J.F."/>
            <person name="Dawson A."/>
            <person name="Fisher E."/>
            <person name="Crable B."/>
            <person name="Perera E."/>
            <person name="Lisak J."/>
            <person name="Ranganathan M."/>
            <person name="Basu P."/>
            <person name="Richardson P."/>
        </authorList>
    </citation>
    <scope>NUCLEOTIDE SEQUENCE [LARGE SCALE GENOMIC DNA]</scope>
    <source>
        <strain evidence="8">OhILAs</strain>
    </source>
</reference>
<dbReference type="RefSeq" id="WP_012158318.1">
    <property type="nucleotide sequence ID" value="NC_009922.1"/>
</dbReference>
<protein>
    <submittedName>
        <fullName evidence="7">Sodium pump decarboxylase, gamma subunit</fullName>
    </submittedName>
</protein>
<keyword evidence="8" id="KW-1185">Reference proteome</keyword>
<dbReference type="GO" id="GO:0005886">
    <property type="term" value="C:plasma membrane"/>
    <property type="evidence" value="ECO:0007669"/>
    <property type="project" value="UniProtKB-SubCell"/>
</dbReference>
<keyword evidence="4 6" id="KW-1133">Transmembrane helix</keyword>
<dbReference type="eggNOG" id="COG3630">
    <property type="taxonomic scope" value="Bacteria"/>
</dbReference>
<organism evidence="7 8">
    <name type="scientific">Alkaliphilus oremlandii (strain OhILAs)</name>
    <name type="common">Clostridium oremlandii (strain OhILAs)</name>
    <dbReference type="NCBI Taxonomy" id="350688"/>
    <lineage>
        <taxon>Bacteria</taxon>
        <taxon>Bacillati</taxon>
        <taxon>Bacillota</taxon>
        <taxon>Clostridia</taxon>
        <taxon>Peptostreptococcales</taxon>
        <taxon>Natronincolaceae</taxon>
        <taxon>Alkaliphilus</taxon>
    </lineage>
</organism>